<keyword evidence="2" id="KW-1185">Reference proteome</keyword>
<protein>
    <submittedName>
        <fullName evidence="1">Uncharacterized protein</fullName>
    </submittedName>
</protein>
<gene>
    <name evidence="1" type="ORF">BN134_2943</name>
</gene>
<reference evidence="2" key="1">
    <citation type="journal article" date="2012" name="PLoS ONE">
        <title>Comparative analysis of genome sequences covering the seven cronobacter species.</title>
        <authorList>
            <person name="Joseph S."/>
            <person name="Desai P."/>
            <person name="Ji Y."/>
            <person name="Cummings C.A."/>
            <person name="Shih R."/>
            <person name="Degoricija L."/>
            <person name="Rico A."/>
            <person name="Brzoska P."/>
            <person name="Hamby S.E."/>
            <person name="Masood N."/>
            <person name="Hariri S."/>
            <person name="Sonbol H."/>
            <person name="Chuzhanova N."/>
            <person name="McClelland M."/>
            <person name="Furtado M.R."/>
            <person name="Forsythe S.J."/>
        </authorList>
    </citation>
    <scope>NUCLEOTIDE SEQUENCE [LARGE SCALE GENOMIC DNA]</scope>
    <source>
        <strain evidence="2">1210</strain>
    </source>
</reference>
<evidence type="ECO:0000313" key="2">
    <source>
        <dbReference type="Proteomes" id="UP000009342"/>
    </source>
</evidence>
<evidence type="ECO:0000313" key="1">
    <source>
        <dbReference type="EMBL" id="CCJ82184.1"/>
    </source>
</evidence>
<name>A0ABM9Q9K9_9ENTR</name>
<dbReference type="EMBL" id="CAKZ01000135">
    <property type="protein sequence ID" value="CCJ82184.1"/>
    <property type="molecule type" value="Genomic_DNA"/>
</dbReference>
<comment type="caution">
    <text evidence="1">The sequence shown here is derived from an EMBL/GenBank/DDBJ whole genome shotgun (WGS) entry which is preliminary data.</text>
</comment>
<organism evidence="1 2">
    <name type="scientific">Cronobacter dublinensis 1210</name>
    <dbReference type="NCBI Taxonomy" id="1208656"/>
    <lineage>
        <taxon>Bacteria</taxon>
        <taxon>Pseudomonadati</taxon>
        <taxon>Pseudomonadota</taxon>
        <taxon>Gammaproteobacteria</taxon>
        <taxon>Enterobacterales</taxon>
        <taxon>Enterobacteriaceae</taxon>
        <taxon>Cronobacter</taxon>
    </lineage>
</organism>
<proteinExistence type="predicted"/>
<accession>A0ABM9Q9K9</accession>
<sequence length="52" mass="5368">MNALLKPVVKVARIAAEILKMTASVQQKQAAKAVKAAAVPLPDGAAGRMRLA</sequence>
<dbReference type="Proteomes" id="UP000009342">
    <property type="component" value="Unassembled WGS sequence"/>
</dbReference>